<evidence type="ECO:0000256" key="5">
    <source>
        <dbReference type="ARBA" id="ARBA00023066"/>
    </source>
</evidence>
<feature type="region of interest" description="Disordered" evidence="13">
    <location>
        <begin position="347"/>
        <end position="368"/>
    </location>
</feature>
<reference evidence="14 15" key="1">
    <citation type="submission" date="2020-08" db="EMBL/GenBank/DDBJ databases">
        <title>Plant Genome Project.</title>
        <authorList>
            <person name="Zhang R.-G."/>
        </authorList>
    </citation>
    <scope>NUCLEOTIDE SEQUENCE [LARGE SCALE GENOMIC DNA]</scope>
    <source>
        <tissue evidence="14">Rhizome</tissue>
    </source>
</reference>
<keyword evidence="4 12" id="KW-0210">Decarboxylase</keyword>
<evidence type="ECO:0000313" key="15">
    <source>
        <dbReference type="Proteomes" id="UP000734854"/>
    </source>
</evidence>
<evidence type="ECO:0000256" key="10">
    <source>
        <dbReference type="ARBA" id="ARBA00023317"/>
    </source>
</evidence>
<organism evidence="14 15">
    <name type="scientific">Zingiber officinale</name>
    <name type="common">Ginger</name>
    <name type="synonym">Amomum zingiber</name>
    <dbReference type="NCBI Taxonomy" id="94328"/>
    <lineage>
        <taxon>Eukaryota</taxon>
        <taxon>Viridiplantae</taxon>
        <taxon>Streptophyta</taxon>
        <taxon>Embryophyta</taxon>
        <taxon>Tracheophyta</taxon>
        <taxon>Spermatophyta</taxon>
        <taxon>Magnoliopsida</taxon>
        <taxon>Liliopsida</taxon>
        <taxon>Zingiberales</taxon>
        <taxon>Zingiberaceae</taxon>
        <taxon>Zingiber</taxon>
    </lineage>
</organism>
<sequence length="368" mass="40949">MSFSTVGFEGYEKRLEITFSEASDTCGQGLRALSRAQIDSFLDLACCTIVSQLSNKNFDSYVLSESSLFMYPHKIILKTCGTTKLLLSVPRVLELAAMLSLSVQSVKYSRGTFIFPNAQPSPYYSFSEEVAVLNGFFGFLKSGGNAHVISDPSMSNRKWHIYYATEYPELPMVTLEMCMTGLDRKRASIFFKNSVVTSANQMTKLSGISKIIPEMEICNVDFEPCGYSMNGVNGSALSTIHVTPEEGFSYASYETMGFNPRLLTYRDLVERVLACFAPSEFSVAVTTLGGGRQVSPWRKKIDIPGYTCGKMIEQELPYGGLLVYQAFSAASPRPILHHWERNDLENAGRDDGCNKNGKHNNLRLRGRL</sequence>
<dbReference type="Pfam" id="PF01536">
    <property type="entry name" value="SAM_decarbox"/>
    <property type="match status" value="1"/>
</dbReference>
<evidence type="ECO:0000256" key="8">
    <source>
        <dbReference type="ARBA" id="ARBA00023239"/>
    </source>
</evidence>
<evidence type="ECO:0000256" key="12">
    <source>
        <dbReference type="PIRNR" id="PIRNR001355"/>
    </source>
</evidence>
<dbReference type="GO" id="GO:0005829">
    <property type="term" value="C:cytosol"/>
    <property type="evidence" value="ECO:0007669"/>
    <property type="project" value="TreeGrafter"/>
</dbReference>
<dbReference type="NCBIfam" id="TIGR00535">
    <property type="entry name" value="SAM_DCase"/>
    <property type="match status" value="1"/>
</dbReference>
<protein>
    <recommendedName>
        <fullName evidence="12">S-adenosylmethionine decarboxylase proenzyme</fullName>
        <ecNumber evidence="12">4.1.1.50</ecNumber>
    </recommendedName>
</protein>
<comment type="pathway">
    <text evidence="1 12">Amine and polyamine biosynthesis; S-adenosylmethioninamine biosynthesis; S-adenosylmethioninamine from S-adenosyl-L-methionine: step 1/1.</text>
</comment>
<evidence type="ECO:0000256" key="4">
    <source>
        <dbReference type="ARBA" id="ARBA00022793"/>
    </source>
</evidence>
<name>A0A8J5MAA0_ZINOF</name>
<keyword evidence="9 12" id="KW-0704">Schiff base</keyword>
<evidence type="ECO:0000256" key="13">
    <source>
        <dbReference type="SAM" id="MobiDB-lite"/>
    </source>
</evidence>
<comment type="caution">
    <text evidence="14">The sequence shown here is derived from an EMBL/GenBank/DDBJ whole genome shotgun (WGS) entry which is preliminary data.</text>
</comment>
<dbReference type="InterPro" id="IPR048283">
    <property type="entry name" value="AdoMetDC-like"/>
</dbReference>
<evidence type="ECO:0000256" key="9">
    <source>
        <dbReference type="ARBA" id="ARBA00023270"/>
    </source>
</evidence>
<dbReference type="FunFam" id="3.60.90.10:FF:000002">
    <property type="entry name" value="S-adenosylmethionine decarboxylase proenzyme"/>
    <property type="match status" value="1"/>
</dbReference>
<accession>A0A8J5MAA0</accession>
<dbReference type="GO" id="GO:0099402">
    <property type="term" value="P:plant organ development"/>
    <property type="evidence" value="ECO:0007669"/>
    <property type="project" value="UniProtKB-ARBA"/>
</dbReference>
<comment type="catalytic activity">
    <reaction evidence="11 12">
        <text>S-adenosyl-L-methionine + H(+) = S-adenosyl 3-(methylsulfanyl)propylamine + CO2</text>
        <dbReference type="Rhea" id="RHEA:15981"/>
        <dbReference type="ChEBI" id="CHEBI:15378"/>
        <dbReference type="ChEBI" id="CHEBI:16526"/>
        <dbReference type="ChEBI" id="CHEBI:57443"/>
        <dbReference type="ChEBI" id="CHEBI:59789"/>
        <dbReference type="EC" id="4.1.1.50"/>
    </reaction>
</comment>
<dbReference type="Proteomes" id="UP000734854">
    <property type="component" value="Unassembled WGS sequence"/>
</dbReference>
<dbReference type="OrthoDB" id="1068353at2759"/>
<proteinExistence type="inferred from homology"/>
<keyword evidence="6 12" id="KW-0620">Polyamine biosynthesis</keyword>
<dbReference type="PIRSF" id="PIRSF001355">
    <property type="entry name" value="S-AdenosylMet_decarboxylase"/>
    <property type="match status" value="1"/>
</dbReference>
<evidence type="ECO:0000256" key="2">
    <source>
        <dbReference type="ARBA" id="ARBA00008466"/>
    </source>
</evidence>
<dbReference type="AlphaFoldDB" id="A0A8J5MAA0"/>
<comment type="cofactor">
    <cofactor evidence="12">
        <name>pyruvate</name>
        <dbReference type="ChEBI" id="CHEBI:15361"/>
    </cofactor>
    <text evidence="12">Binds 1 pyruvoyl group covalently per subunit.</text>
</comment>
<keyword evidence="3 12" id="KW-0949">S-adenosyl-L-methionine</keyword>
<keyword evidence="10 12" id="KW-0670">Pyruvate</keyword>
<dbReference type="PANTHER" id="PTHR11570">
    <property type="entry name" value="S-ADENOSYLMETHIONINE DECARBOXYLASE"/>
    <property type="match status" value="1"/>
</dbReference>
<dbReference type="PANTHER" id="PTHR11570:SF0">
    <property type="entry name" value="S-ADENOSYLMETHIONINE DECARBOXYLASE PROENZYME"/>
    <property type="match status" value="1"/>
</dbReference>
<dbReference type="InterPro" id="IPR001985">
    <property type="entry name" value="S-AdoMet_decarboxylase_euk"/>
</dbReference>
<keyword evidence="5 12" id="KW-0745">Spermidine biosynthesis</keyword>
<evidence type="ECO:0000256" key="7">
    <source>
        <dbReference type="ARBA" id="ARBA00023145"/>
    </source>
</evidence>
<dbReference type="GO" id="GO:0004014">
    <property type="term" value="F:adenosylmethionine decarboxylase activity"/>
    <property type="evidence" value="ECO:0007669"/>
    <property type="project" value="UniProtKB-EC"/>
</dbReference>
<evidence type="ECO:0000256" key="1">
    <source>
        <dbReference type="ARBA" id="ARBA00004911"/>
    </source>
</evidence>
<dbReference type="FunFam" id="3.30.360.50:FF:000001">
    <property type="entry name" value="S-adenosylmethionine decarboxylase proenzyme"/>
    <property type="match status" value="1"/>
</dbReference>
<evidence type="ECO:0000256" key="11">
    <source>
        <dbReference type="ARBA" id="ARBA00048112"/>
    </source>
</evidence>
<keyword evidence="15" id="KW-1185">Reference proteome</keyword>
<dbReference type="EMBL" id="JACMSC010000001">
    <property type="protein sequence ID" value="KAG6538382.1"/>
    <property type="molecule type" value="Genomic_DNA"/>
</dbReference>
<evidence type="ECO:0000256" key="3">
    <source>
        <dbReference type="ARBA" id="ARBA00022691"/>
    </source>
</evidence>
<keyword evidence="7 12" id="KW-0865">Zymogen</keyword>
<feature type="compositionally biased region" description="Basic residues" evidence="13">
    <location>
        <begin position="356"/>
        <end position="368"/>
    </location>
</feature>
<comment type="similarity">
    <text evidence="2 12">Belongs to the eukaryotic AdoMetDC family.</text>
</comment>
<dbReference type="GO" id="GO:0006597">
    <property type="term" value="P:spermine biosynthetic process"/>
    <property type="evidence" value="ECO:0007669"/>
    <property type="project" value="InterPro"/>
</dbReference>
<gene>
    <name evidence="14" type="ORF">ZIOFF_003499</name>
</gene>
<dbReference type="EC" id="4.1.1.50" evidence="12"/>
<evidence type="ECO:0000256" key="6">
    <source>
        <dbReference type="ARBA" id="ARBA00023115"/>
    </source>
</evidence>
<keyword evidence="8 12" id="KW-0456">Lyase</keyword>
<dbReference type="GO" id="GO:0008295">
    <property type="term" value="P:spermidine biosynthetic process"/>
    <property type="evidence" value="ECO:0007669"/>
    <property type="project" value="UniProtKB-KW"/>
</dbReference>
<evidence type="ECO:0000313" key="14">
    <source>
        <dbReference type="EMBL" id="KAG6538382.1"/>
    </source>
</evidence>